<comment type="similarity">
    <text evidence="1">Belongs to the PPR family. PCMP-H subfamily.</text>
</comment>
<keyword evidence="5" id="KW-1185">Reference proteome</keyword>
<proteinExistence type="inferred from homology"/>
<dbReference type="Pfam" id="PF13041">
    <property type="entry name" value="PPR_2"/>
    <property type="match status" value="1"/>
</dbReference>
<evidence type="ECO:0000256" key="2">
    <source>
        <dbReference type="ARBA" id="ARBA00022737"/>
    </source>
</evidence>
<dbReference type="EMBL" id="JBCNJP010000017">
    <property type="protein sequence ID" value="KAK9065118.1"/>
    <property type="molecule type" value="Genomic_DNA"/>
</dbReference>
<name>A0AAP0D2C4_9ASTR</name>
<evidence type="ECO:0000313" key="5">
    <source>
        <dbReference type="Proteomes" id="UP001408789"/>
    </source>
</evidence>
<dbReference type="GO" id="GO:0009451">
    <property type="term" value="P:RNA modification"/>
    <property type="evidence" value="ECO:0007669"/>
    <property type="project" value="InterPro"/>
</dbReference>
<evidence type="ECO:0000313" key="4">
    <source>
        <dbReference type="EMBL" id="KAK9065118.1"/>
    </source>
</evidence>
<dbReference type="Pfam" id="PF01535">
    <property type="entry name" value="PPR"/>
    <property type="match status" value="6"/>
</dbReference>
<gene>
    <name evidence="4" type="ORF">SSX86_016501</name>
</gene>
<dbReference type="PROSITE" id="PS51375">
    <property type="entry name" value="PPR"/>
    <property type="match status" value="4"/>
</dbReference>
<dbReference type="InterPro" id="IPR046848">
    <property type="entry name" value="E_motif"/>
</dbReference>
<dbReference type="InterPro" id="IPR046960">
    <property type="entry name" value="PPR_At4g14850-like_plant"/>
</dbReference>
<organism evidence="4 5">
    <name type="scientific">Deinandra increscens subsp. villosa</name>
    <dbReference type="NCBI Taxonomy" id="3103831"/>
    <lineage>
        <taxon>Eukaryota</taxon>
        <taxon>Viridiplantae</taxon>
        <taxon>Streptophyta</taxon>
        <taxon>Embryophyta</taxon>
        <taxon>Tracheophyta</taxon>
        <taxon>Spermatophyta</taxon>
        <taxon>Magnoliopsida</taxon>
        <taxon>eudicotyledons</taxon>
        <taxon>Gunneridae</taxon>
        <taxon>Pentapetalae</taxon>
        <taxon>asterids</taxon>
        <taxon>campanulids</taxon>
        <taxon>Asterales</taxon>
        <taxon>Asteraceae</taxon>
        <taxon>Asteroideae</taxon>
        <taxon>Heliantheae alliance</taxon>
        <taxon>Madieae</taxon>
        <taxon>Madiinae</taxon>
        <taxon>Deinandra</taxon>
    </lineage>
</organism>
<evidence type="ECO:0008006" key="6">
    <source>
        <dbReference type="Google" id="ProtNLM"/>
    </source>
</evidence>
<protein>
    <recommendedName>
        <fullName evidence="6">Pentatricopeptide repeat-containing protein</fullName>
    </recommendedName>
</protein>
<dbReference type="InterPro" id="IPR011990">
    <property type="entry name" value="TPR-like_helical_dom_sf"/>
</dbReference>
<dbReference type="FunFam" id="1.25.40.10:FF:000690">
    <property type="entry name" value="Pentatricopeptide repeat-containing protein"/>
    <property type="match status" value="1"/>
</dbReference>
<feature type="repeat" description="PPR" evidence="3">
    <location>
        <begin position="314"/>
        <end position="348"/>
    </location>
</feature>
<dbReference type="FunFam" id="1.25.40.10:FF:000196">
    <property type="entry name" value="Pentatricopeptide repeat-containing protein At4g14850"/>
    <property type="match status" value="1"/>
</dbReference>
<dbReference type="InterPro" id="IPR002885">
    <property type="entry name" value="PPR_rpt"/>
</dbReference>
<dbReference type="Pfam" id="PF20431">
    <property type="entry name" value="E_motif"/>
    <property type="match status" value="1"/>
</dbReference>
<feature type="repeat" description="PPR" evidence="3">
    <location>
        <begin position="213"/>
        <end position="247"/>
    </location>
</feature>
<accession>A0AAP0D2C4</accession>
<evidence type="ECO:0000256" key="3">
    <source>
        <dbReference type="PROSITE-ProRule" id="PRU00708"/>
    </source>
</evidence>
<dbReference type="AlphaFoldDB" id="A0AAP0D2C4"/>
<dbReference type="Proteomes" id="UP001408789">
    <property type="component" value="Unassembled WGS sequence"/>
</dbReference>
<feature type="repeat" description="PPR" evidence="3">
    <location>
        <begin position="415"/>
        <end position="449"/>
    </location>
</feature>
<dbReference type="GO" id="GO:0003729">
    <property type="term" value="F:mRNA binding"/>
    <property type="evidence" value="ECO:0007669"/>
    <property type="project" value="UniProtKB-ARBA"/>
</dbReference>
<reference evidence="4 5" key="1">
    <citation type="submission" date="2024-04" db="EMBL/GenBank/DDBJ databases">
        <title>The reference genome of an endangered Asteraceae, Deinandra increscens subsp. villosa, native to the Central Coast of California.</title>
        <authorList>
            <person name="Guilliams M."/>
            <person name="Hasenstab-Lehman K."/>
            <person name="Meyer R."/>
            <person name="Mcevoy S."/>
        </authorList>
    </citation>
    <scope>NUCLEOTIDE SEQUENCE [LARGE SCALE GENOMIC DNA]</scope>
    <source>
        <tissue evidence="4">Leaf</tissue>
    </source>
</reference>
<keyword evidence="2" id="KW-0677">Repeat</keyword>
<sequence length="654" mass="73622">MNPTWVFRKLTTKLPSCFSSLTSSSCSPPSSPQFILNQDQLCRLLSICGREAHFKTGSSIHCSIIKNPHFHNPIHNHYNLPIWNSLLFFYSKCGYLSDAHNLFDKMPMRDAVSWNTIISGFFNKGLFNVGFDHFKLLYGSSGIHRFDRGTLTTVLSACEGWEFSNVNKMIHKLVIVHGYERETAVANALITAYFGSGCFCLGRQVFGEISDRNVVTWTAMISGLARNQFCEESLNAFVEMRRGLVFPNTLTYLSSLLACSGLHALKEGCQIHGLVLKLGMNLDLHIESALMDMYCKCSSLQDAWQIFESAQVLDEISMTVILAGFAQNGCEEEAIRVFVRMVKEGIKIDPNMISAILGVFGGDTSLGFGKQIQSIIVKKGFDLNIYVSNGLINMYSKCGELEESVKVFERMGYMNSVSWNSMIAAFARHGDASKALQLYEEMRQEGIKPTDITFLSLLHACSHVGLVTKGMEFLESMKNEHGISPRKEHHACIVDMLGRAGLLNEAKSFIDSLPEKPDVQLWQALLGACSFHGNSEVGKYAAERLSVEAPDSPVPYVLMANIYSSKGRWKERAESIRRMKEVRVAKDTGTSWIELEKRVHSFVVDDRMHPQTEVIFDVLLVLFRHLTDEGYVPDKRFILRYWHDDGVADTFKIF</sequence>
<evidence type="ECO:0000256" key="1">
    <source>
        <dbReference type="ARBA" id="ARBA00006643"/>
    </source>
</evidence>
<dbReference type="PANTHER" id="PTHR47926">
    <property type="entry name" value="PENTATRICOPEPTIDE REPEAT-CONTAINING PROTEIN"/>
    <property type="match status" value="1"/>
</dbReference>
<feature type="repeat" description="PPR" evidence="3">
    <location>
        <begin position="79"/>
        <end position="113"/>
    </location>
</feature>
<comment type="caution">
    <text evidence="4">The sequence shown here is derived from an EMBL/GenBank/DDBJ whole genome shotgun (WGS) entry which is preliminary data.</text>
</comment>
<dbReference type="NCBIfam" id="TIGR00756">
    <property type="entry name" value="PPR"/>
    <property type="match status" value="2"/>
</dbReference>
<dbReference type="PANTHER" id="PTHR47926:SF374">
    <property type="entry name" value="PENTATRICOPEPTIDE REPEAT-CONTAINING PROTEIN"/>
    <property type="match status" value="1"/>
</dbReference>
<dbReference type="Gene3D" id="1.25.40.10">
    <property type="entry name" value="Tetratricopeptide repeat domain"/>
    <property type="match status" value="5"/>
</dbReference>